<evidence type="ECO:0000256" key="9">
    <source>
        <dbReference type="HAMAP-Rule" id="MF_01902"/>
    </source>
</evidence>
<keyword evidence="3 9" id="KW-0548">Nucleotidyltransferase</keyword>
<dbReference type="SMART" id="SM00481">
    <property type="entry name" value="POLIIIAc"/>
    <property type="match status" value="1"/>
</dbReference>
<dbReference type="Proteomes" id="UP000619761">
    <property type="component" value="Unassembled WGS sequence"/>
</dbReference>
<dbReference type="InterPro" id="IPR011708">
    <property type="entry name" value="DNA_pol3_alpha_NTPase_dom"/>
</dbReference>
<sequence length="1035" mass="116590">MAYAHLHTITNFTFLTGASHPPEYIERAAELGYDALAITDECSLAGVVKAFVAAEELNFKLIVGSRFTLSNGMRLIAIAPSKKAYGELSGFITLARRRSSKGEYEAHFDDLRFRLQHCLIIWLGQIHGVDIAPEEIADELNNAFKGRLWIGINHQLHGGEQKRFLRWLQLSRSRQIPMVACGEALMHCKSRKPLQDVLTAIRLNTSIPDLGGNVILNGEAYLKSEEQLSLLYPESLLEESTVIADLCNFSMTELRYQYPRELVPEGLTPIAHLRNLVELGKRDRWPAGAPSHIEELIEKEFELVEELSYEYYFLTVHDIVRFARENNILCQGRGSAANSVICYCLFITEIAPGQINVLFERFISRERDEPPDIDVDFEHQRREEVIQYIYQKYGRERAAIAATVITYRPKSAVRDVGKALGMDLSLVSFIAKNITWWDSTTDINKRIEELGLRGNKKLLSHFFNLLHQILGFPRHLSQHVGGFVIAQDQVSYLVPVENASMPDRTIIQWDKDDLEAMRLLKIDVLALGMLSALRRALELVNSYAPEIKSLASIPREDPDTYEMLCHGDSVGVFQIESRAQIAMLPRLQPKCFYDLVVEIAIVRPGPIQGDMVHPYLRRRSGLEPITYPTDAVKDVLSPTLGVPIFQEQVMRLAMSCAGFTGGKADQLRRAMTNWGKNSKLLLFRDDFINGLLSNGYDTEFAERMFEQVKGFGGYGFPESHSASFALLCYASSWLKRHHPAAFCCALLNSQPMGFYSPSQLIQDARRHGVAVLPVDINKSSYENSLERVPAALGQLSIGIRLGFREINGLNTEAASQIEHHRGATLFASIEEVARRCALTSTELQELASASAFESLSGNRYQARWEAAAIAEYSELLNPGERYKDDLFTSAPTEARDIFDDFRALGHSLRAHPMTLLRDERPFNRCTKNADLLTLRNKGFVRIAGLVTCRQRPGTASGTMFLTLEDETGDVNVIVWARTQEVFRKVILTSKLMVIKGTIEIVTDHVKRPVVHIIAGHLADYSDQLSQLTIKARNFH</sequence>
<dbReference type="CDD" id="cd04485">
    <property type="entry name" value="DnaE_OBF"/>
    <property type="match status" value="1"/>
</dbReference>
<dbReference type="InterPro" id="IPR023073">
    <property type="entry name" value="DnaE2"/>
</dbReference>
<evidence type="ECO:0000256" key="6">
    <source>
        <dbReference type="ARBA" id="ARBA00022932"/>
    </source>
</evidence>
<evidence type="ECO:0000256" key="2">
    <source>
        <dbReference type="ARBA" id="ARBA00022679"/>
    </source>
</evidence>
<dbReference type="HAMAP" id="MF_01902">
    <property type="entry name" value="DNApol_error_prone"/>
    <property type="match status" value="1"/>
</dbReference>
<evidence type="ECO:0000256" key="5">
    <source>
        <dbReference type="ARBA" id="ARBA00022763"/>
    </source>
</evidence>
<keyword evidence="12" id="KW-1185">Reference proteome</keyword>
<dbReference type="Pfam" id="PF17657">
    <property type="entry name" value="DNA_pol3_finger"/>
    <property type="match status" value="1"/>
</dbReference>
<accession>A0ABQ3B4F9</accession>
<dbReference type="CDD" id="cd07434">
    <property type="entry name" value="PHP_PolIIIA_DnaE2"/>
    <property type="match status" value="1"/>
</dbReference>
<protein>
    <recommendedName>
        <fullName evidence="9">Error-prone DNA polymerase</fullName>
        <ecNumber evidence="9">2.7.7.7</ecNumber>
    </recommendedName>
</protein>
<organism evidence="11 12">
    <name type="scientific">Cellvibrio zantedeschiae</name>
    <dbReference type="NCBI Taxonomy" id="1237077"/>
    <lineage>
        <taxon>Bacteria</taxon>
        <taxon>Pseudomonadati</taxon>
        <taxon>Pseudomonadota</taxon>
        <taxon>Gammaproteobacteria</taxon>
        <taxon>Cellvibrionales</taxon>
        <taxon>Cellvibrionaceae</taxon>
        <taxon>Cellvibrio</taxon>
    </lineage>
</organism>
<dbReference type="Gene3D" id="3.20.20.140">
    <property type="entry name" value="Metal-dependent hydrolases"/>
    <property type="match status" value="1"/>
</dbReference>
<dbReference type="Pfam" id="PF14579">
    <property type="entry name" value="HHH_6"/>
    <property type="match status" value="1"/>
</dbReference>
<dbReference type="InterPro" id="IPR003141">
    <property type="entry name" value="Pol/His_phosphatase_N"/>
</dbReference>
<comment type="subcellular location">
    <subcellularLocation>
        <location evidence="9">Cytoplasm</location>
    </subcellularLocation>
</comment>
<feature type="domain" description="Polymerase/histidinol phosphatase N-terminal" evidence="10">
    <location>
        <begin position="4"/>
        <end position="71"/>
    </location>
</feature>
<proteinExistence type="inferred from homology"/>
<dbReference type="EMBL" id="BMYZ01000002">
    <property type="protein sequence ID" value="GGY79248.1"/>
    <property type="molecule type" value="Genomic_DNA"/>
</dbReference>
<keyword evidence="4 9" id="KW-0235">DNA replication</keyword>
<dbReference type="EC" id="2.7.7.7" evidence="9"/>
<evidence type="ECO:0000259" key="10">
    <source>
        <dbReference type="SMART" id="SM00481"/>
    </source>
</evidence>
<dbReference type="Pfam" id="PF02811">
    <property type="entry name" value="PHP"/>
    <property type="match status" value="1"/>
</dbReference>
<evidence type="ECO:0000256" key="7">
    <source>
        <dbReference type="ARBA" id="ARBA00023204"/>
    </source>
</evidence>
<keyword evidence="2 9" id="KW-0808">Transferase</keyword>
<gene>
    <name evidence="9 11" type="primary">dnaE2</name>
    <name evidence="11" type="ORF">GCM10011613_25090</name>
</gene>
<keyword evidence="7 9" id="KW-0234">DNA repair</keyword>
<dbReference type="InterPro" id="IPR040982">
    <property type="entry name" value="DNA_pol3_finger"/>
</dbReference>
<evidence type="ECO:0000256" key="3">
    <source>
        <dbReference type="ARBA" id="ARBA00022695"/>
    </source>
</evidence>
<dbReference type="InterPro" id="IPR016195">
    <property type="entry name" value="Pol/histidinol_Pase-like"/>
</dbReference>
<dbReference type="Gene3D" id="1.10.150.870">
    <property type="match status" value="1"/>
</dbReference>
<name>A0ABQ3B4F9_9GAMM</name>
<evidence type="ECO:0000256" key="4">
    <source>
        <dbReference type="ARBA" id="ARBA00022705"/>
    </source>
</evidence>
<comment type="caution">
    <text evidence="11">The sequence shown here is derived from an EMBL/GenBank/DDBJ whole genome shotgun (WGS) entry which is preliminary data.</text>
</comment>
<dbReference type="PANTHER" id="PTHR32294:SF4">
    <property type="entry name" value="ERROR-PRONE DNA POLYMERASE"/>
    <property type="match status" value="1"/>
</dbReference>
<dbReference type="NCBIfam" id="NF004225">
    <property type="entry name" value="PRK05672.1"/>
    <property type="match status" value="1"/>
</dbReference>
<evidence type="ECO:0000313" key="11">
    <source>
        <dbReference type="EMBL" id="GGY79248.1"/>
    </source>
</evidence>
<keyword evidence="5 9" id="KW-0227">DNA damage</keyword>
<evidence type="ECO:0000256" key="8">
    <source>
        <dbReference type="ARBA" id="ARBA00049244"/>
    </source>
</evidence>
<evidence type="ECO:0000313" key="12">
    <source>
        <dbReference type="Proteomes" id="UP000619761"/>
    </source>
</evidence>
<dbReference type="RefSeq" id="WP_189419119.1">
    <property type="nucleotide sequence ID" value="NZ_BMYZ01000002.1"/>
</dbReference>
<comment type="catalytic activity">
    <reaction evidence="8 9">
        <text>DNA(n) + a 2'-deoxyribonucleoside 5'-triphosphate = DNA(n+1) + diphosphate</text>
        <dbReference type="Rhea" id="RHEA:22508"/>
        <dbReference type="Rhea" id="RHEA-COMP:17339"/>
        <dbReference type="Rhea" id="RHEA-COMP:17340"/>
        <dbReference type="ChEBI" id="CHEBI:33019"/>
        <dbReference type="ChEBI" id="CHEBI:61560"/>
        <dbReference type="ChEBI" id="CHEBI:173112"/>
        <dbReference type="EC" id="2.7.7.7"/>
    </reaction>
</comment>
<dbReference type="NCBIfam" id="TIGR00594">
    <property type="entry name" value="polc"/>
    <property type="match status" value="1"/>
</dbReference>
<dbReference type="SUPFAM" id="SSF89550">
    <property type="entry name" value="PHP domain-like"/>
    <property type="match status" value="1"/>
</dbReference>
<dbReference type="PANTHER" id="PTHR32294">
    <property type="entry name" value="DNA POLYMERASE III SUBUNIT ALPHA"/>
    <property type="match status" value="1"/>
</dbReference>
<evidence type="ECO:0000256" key="1">
    <source>
        <dbReference type="ARBA" id="ARBA00022490"/>
    </source>
</evidence>
<dbReference type="InterPro" id="IPR029460">
    <property type="entry name" value="DNAPol_HHH"/>
</dbReference>
<reference evidence="12" key="1">
    <citation type="journal article" date="2019" name="Int. J. Syst. Evol. Microbiol.">
        <title>The Global Catalogue of Microorganisms (GCM) 10K type strain sequencing project: providing services to taxonomists for standard genome sequencing and annotation.</title>
        <authorList>
            <consortium name="The Broad Institute Genomics Platform"/>
            <consortium name="The Broad Institute Genome Sequencing Center for Infectious Disease"/>
            <person name="Wu L."/>
            <person name="Ma J."/>
        </authorList>
    </citation>
    <scope>NUCLEOTIDE SEQUENCE [LARGE SCALE GENOMIC DNA]</scope>
    <source>
        <strain evidence="12">KCTC 32239</strain>
    </source>
</reference>
<dbReference type="InterPro" id="IPR004805">
    <property type="entry name" value="DnaE2/DnaE/PolC"/>
</dbReference>
<comment type="similarity">
    <text evidence="9">Belongs to the DNA polymerase type-C family. DnaE2 subfamily.</text>
</comment>
<comment type="function">
    <text evidence="9">DNA polymerase involved in damage-induced mutagenesis and translesion synthesis (TLS). It is not the major replicative DNA polymerase.</text>
</comment>
<keyword evidence="6 9" id="KW-0239">DNA-directed DNA polymerase</keyword>
<dbReference type="Pfam" id="PF07733">
    <property type="entry name" value="DNA_pol3_alpha"/>
    <property type="match status" value="1"/>
</dbReference>
<dbReference type="InterPro" id="IPR004013">
    <property type="entry name" value="PHP_dom"/>
</dbReference>
<keyword evidence="1 9" id="KW-0963">Cytoplasm</keyword>